<reference evidence="1 2" key="1">
    <citation type="journal article" date="2018" name="Genome Biol. Evol.">
        <title>Multiple Roots of Fruiting Body Formation in Amoebozoa.</title>
        <authorList>
            <person name="Hillmann F."/>
            <person name="Forbes G."/>
            <person name="Novohradska S."/>
            <person name="Ferling I."/>
            <person name="Riege K."/>
            <person name="Groth M."/>
            <person name="Westermann M."/>
            <person name="Marz M."/>
            <person name="Spaller T."/>
            <person name="Winckler T."/>
            <person name="Schaap P."/>
            <person name="Glockner G."/>
        </authorList>
    </citation>
    <scope>NUCLEOTIDE SEQUENCE [LARGE SCALE GENOMIC DNA]</scope>
    <source>
        <strain evidence="1 2">Jena</strain>
    </source>
</reference>
<dbReference type="STRING" id="1890364.A0A2P6MP43"/>
<dbReference type="AlphaFoldDB" id="A0A2P6MP43"/>
<keyword evidence="2" id="KW-1185">Reference proteome</keyword>
<comment type="caution">
    <text evidence="1">The sequence shown here is derived from an EMBL/GenBank/DDBJ whole genome shotgun (WGS) entry which is preliminary data.</text>
</comment>
<proteinExistence type="predicted"/>
<dbReference type="Proteomes" id="UP000241769">
    <property type="component" value="Unassembled WGS sequence"/>
</dbReference>
<sequence length="693" mass="79937">MSLINYGVLWNRDHTMVFYPLGDHFSRNQVQAPRVRREPLEDVDRIFIQYSESHNRSWVRILFIIPTARDLTQALLKGPYFKPSPSEFRPYHPVATSNIRKMPYTATHPNRGLLNGLIQQHRINGYNTTFRGEAADRILTDTTVSDAKIDVWYADAQAAKTDADWEGLRDAIVPPPAQTAPTSRKLEKNYTWLSEGVSQMDPLLNLREDTCKKIKQRMTQVPVLLIEGPPYSGKTSLVSILTMYFKSHNYDCDSFSFLAGGALWDPSKYPDDSIVIVNEVQKLYHNKGDPFWEWIKRNKTERGTHRILLFAAWGGENLRGERFFLQDILMTQNECNNTYNKFTNWSGAPLTKDAYEFLINTTNRHIGYTRFVLGTIHNRFLHHEKTIGQSQILEIISSPLEAASLAYEVRLPLLEDIQRFYKVLLPVIRDVSVPYSLEWKDLIKTGLLSTFINKEGEQICQFSSSFVRSIYISLLCKTTTIKWVIWNPSQRRIESLIPEILYHVDIIEIQRRHAEGKLSEYVWQFEFYRCAHAVLRGEHRVSSEYQIDKPVAVGEKRGRGSPPRLDFWINGNLKFGFELLVDGIGQGKHVSRFEKGGRDNNIYCVYNEYIRGYLLSISGRKKITSWAVIDFRATDPAYQSRDCPIIWVRHDLTAGQLAVTQYAGQDNLLLHAQVTPGKECKIIKMHALPIPEL</sequence>
<evidence type="ECO:0000313" key="1">
    <source>
        <dbReference type="EMBL" id="PRP73436.1"/>
    </source>
</evidence>
<gene>
    <name evidence="1" type="ORF">PROFUN_16676</name>
</gene>
<dbReference type="InParanoid" id="A0A2P6MP43"/>
<protein>
    <submittedName>
        <fullName evidence="1">Uncharacterized protein</fullName>
    </submittedName>
</protein>
<organism evidence="1 2">
    <name type="scientific">Planoprotostelium fungivorum</name>
    <dbReference type="NCBI Taxonomy" id="1890364"/>
    <lineage>
        <taxon>Eukaryota</taxon>
        <taxon>Amoebozoa</taxon>
        <taxon>Evosea</taxon>
        <taxon>Variosea</taxon>
        <taxon>Cavosteliida</taxon>
        <taxon>Cavosteliaceae</taxon>
        <taxon>Planoprotostelium</taxon>
    </lineage>
</organism>
<name>A0A2P6MP43_9EUKA</name>
<dbReference type="OrthoDB" id="2364732at2759"/>
<evidence type="ECO:0000313" key="2">
    <source>
        <dbReference type="Proteomes" id="UP000241769"/>
    </source>
</evidence>
<accession>A0A2P6MP43</accession>
<dbReference type="EMBL" id="MDYQ01000607">
    <property type="protein sequence ID" value="PRP73436.1"/>
    <property type="molecule type" value="Genomic_DNA"/>
</dbReference>